<keyword evidence="9" id="KW-0807">Transducer</keyword>
<feature type="transmembrane region" description="Helical" evidence="10">
    <location>
        <begin position="242"/>
        <end position="266"/>
    </location>
</feature>
<evidence type="ECO:0000256" key="4">
    <source>
        <dbReference type="ARBA" id="ARBA00022692"/>
    </source>
</evidence>
<evidence type="ECO:0000256" key="1">
    <source>
        <dbReference type="ARBA" id="ARBA00004141"/>
    </source>
</evidence>
<evidence type="ECO:0000256" key="3">
    <source>
        <dbReference type="ARBA" id="ARBA00022507"/>
    </source>
</evidence>
<evidence type="ECO:0000256" key="2">
    <source>
        <dbReference type="ARBA" id="ARBA00011085"/>
    </source>
</evidence>
<evidence type="ECO:0000256" key="10">
    <source>
        <dbReference type="SAM" id="Phobius"/>
    </source>
</evidence>
<reference evidence="11" key="1">
    <citation type="submission" date="2020-11" db="EMBL/GenBank/DDBJ databases">
        <authorList>
            <person name="Koelle M."/>
            <person name="Horta M.A.C."/>
            <person name="Nowrousian M."/>
            <person name="Ohm R.A."/>
            <person name="Benz P."/>
            <person name="Pilgard A."/>
        </authorList>
    </citation>
    <scope>NUCLEOTIDE SEQUENCE</scope>
    <source>
        <strain evidence="11">FPRL280</strain>
    </source>
</reference>
<evidence type="ECO:0000313" key="11">
    <source>
        <dbReference type="EMBL" id="KAF9803217.1"/>
    </source>
</evidence>
<comment type="similarity">
    <text evidence="2">Belongs to the G-protein coupled receptor 4 family.</text>
</comment>
<feature type="transmembrane region" description="Helical" evidence="10">
    <location>
        <begin position="150"/>
        <end position="170"/>
    </location>
</feature>
<keyword evidence="5 10" id="KW-1133">Transmembrane helix</keyword>
<feature type="transmembrane region" description="Helical" evidence="10">
    <location>
        <begin position="195"/>
        <end position="221"/>
    </location>
</feature>
<feature type="transmembrane region" description="Helical" evidence="10">
    <location>
        <begin position="306"/>
        <end position="326"/>
    </location>
</feature>
<dbReference type="InterPro" id="IPR001546">
    <property type="entry name" value="GPCR_Pheromne_A_rcpt"/>
</dbReference>
<gene>
    <name evidence="11" type="ORF">IEO21_09728</name>
</gene>
<keyword evidence="3" id="KW-0589">Pheromone response</keyword>
<dbReference type="Proteomes" id="UP000639403">
    <property type="component" value="Unassembled WGS sequence"/>
</dbReference>
<reference evidence="11" key="2">
    <citation type="journal article" name="Front. Microbiol.">
        <title>Degradative Capacity of Two Strains of Rhodonia placenta: From Phenotype to Genotype.</title>
        <authorList>
            <person name="Kolle M."/>
            <person name="Horta M.A.C."/>
            <person name="Nowrousian M."/>
            <person name="Ohm R.A."/>
            <person name="Benz J.P."/>
            <person name="Pilgard A."/>
        </authorList>
    </citation>
    <scope>NUCLEOTIDE SEQUENCE</scope>
    <source>
        <strain evidence="11">FPRL280</strain>
    </source>
</reference>
<feature type="transmembrane region" description="Helical" evidence="10">
    <location>
        <begin position="112"/>
        <end position="129"/>
    </location>
</feature>
<dbReference type="CDD" id="cd14966">
    <property type="entry name" value="7tmD_STE3"/>
    <property type="match status" value="1"/>
</dbReference>
<protein>
    <submittedName>
        <fullName evidence="11">Uncharacterized protein</fullName>
    </submittedName>
</protein>
<keyword evidence="8" id="KW-0675">Receptor</keyword>
<dbReference type="PRINTS" id="PR00900">
    <property type="entry name" value="PHEROMONEAR"/>
</dbReference>
<comment type="caution">
    <text evidence="11">The sequence shown here is derived from an EMBL/GenBank/DDBJ whole genome shotgun (WGS) entry which is preliminary data.</text>
</comment>
<evidence type="ECO:0000256" key="8">
    <source>
        <dbReference type="ARBA" id="ARBA00023170"/>
    </source>
</evidence>
<name>A0A8H7TY57_9APHY</name>
<evidence type="ECO:0000256" key="9">
    <source>
        <dbReference type="ARBA" id="ARBA00023224"/>
    </source>
</evidence>
<sequence>MDRFIHASELLPGTVPSALEESNLAISADTAFLSDVPPVVPAVGLPLASFLAAVLVLPPLPWHWRARNVPTLSIIVWLFIVNLTHGVNAIVWYHNVEAQLVVWCDITTKLDIGANIALPAACFCLCMHLERIASERQAKTTFTDRRRRMWIDLSICVCIPIIYMAMHYIVQGHLFDIVEDFGCRAEDYVSIPEFFIMWLLPILFCLGTFVLSGLAFVHFLRRRAIFARHLANSTSGLTPTRYFRLMAMSLVEMFWAVVVIAITLYFNYRDGLRPWISWANVHSDFSRIGQFPTVLIPTTELRWTYFLWWTTPVSACLFFVFFAFGADAVKEYGAIIDWIRTRLSRRRQHVAVPDAQLPSFRQAESSRPRHITFDASKTHSDSTCSSPMDAKMDYPESPSTACSAMSADCECLRTSEVPSDPFASSESPSYFVATSPPTQCAETLSQLSHTFHAV</sequence>
<dbReference type="PRINTS" id="PR00899">
    <property type="entry name" value="GPCRSTE3"/>
</dbReference>
<keyword evidence="7 10" id="KW-0472">Membrane</keyword>
<evidence type="ECO:0000256" key="6">
    <source>
        <dbReference type="ARBA" id="ARBA00023040"/>
    </source>
</evidence>
<keyword evidence="6" id="KW-0297">G-protein coupled receptor</keyword>
<dbReference type="GO" id="GO:0005886">
    <property type="term" value="C:plasma membrane"/>
    <property type="evidence" value="ECO:0007669"/>
    <property type="project" value="TreeGrafter"/>
</dbReference>
<keyword evidence="4 10" id="KW-0812">Transmembrane</keyword>
<dbReference type="GO" id="GO:0000750">
    <property type="term" value="P:pheromone-dependent signal transduction involved in conjugation with cellular fusion"/>
    <property type="evidence" value="ECO:0007669"/>
    <property type="project" value="TreeGrafter"/>
</dbReference>
<organism evidence="11 12">
    <name type="scientific">Rhodonia placenta</name>
    <dbReference type="NCBI Taxonomy" id="104341"/>
    <lineage>
        <taxon>Eukaryota</taxon>
        <taxon>Fungi</taxon>
        <taxon>Dikarya</taxon>
        <taxon>Basidiomycota</taxon>
        <taxon>Agaricomycotina</taxon>
        <taxon>Agaricomycetes</taxon>
        <taxon>Polyporales</taxon>
        <taxon>Adustoporiaceae</taxon>
        <taxon>Rhodonia</taxon>
    </lineage>
</organism>
<feature type="transmembrane region" description="Helical" evidence="10">
    <location>
        <begin position="72"/>
        <end position="92"/>
    </location>
</feature>
<evidence type="ECO:0000256" key="5">
    <source>
        <dbReference type="ARBA" id="ARBA00022989"/>
    </source>
</evidence>
<evidence type="ECO:0000256" key="7">
    <source>
        <dbReference type="ARBA" id="ARBA00023136"/>
    </source>
</evidence>
<evidence type="ECO:0000313" key="12">
    <source>
        <dbReference type="Proteomes" id="UP000639403"/>
    </source>
</evidence>
<dbReference type="AlphaFoldDB" id="A0A8H7TY57"/>
<comment type="subcellular location">
    <subcellularLocation>
        <location evidence="1">Membrane</location>
        <topology evidence="1">Multi-pass membrane protein</topology>
    </subcellularLocation>
</comment>
<feature type="transmembrane region" description="Helical" evidence="10">
    <location>
        <begin position="39"/>
        <end position="60"/>
    </location>
</feature>
<dbReference type="PANTHER" id="PTHR28097:SF1">
    <property type="entry name" value="PHEROMONE A FACTOR RECEPTOR"/>
    <property type="match status" value="1"/>
</dbReference>
<dbReference type="Pfam" id="PF02076">
    <property type="entry name" value="STE3"/>
    <property type="match status" value="1"/>
</dbReference>
<dbReference type="PANTHER" id="PTHR28097">
    <property type="entry name" value="PHEROMONE A FACTOR RECEPTOR"/>
    <property type="match status" value="1"/>
</dbReference>
<accession>A0A8H7TY57</accession>
<proteinExistence type="inferred from homology"/>
<dbReference type="GO" id="GO:0004933">
    <property type="term" value="F:mating-type a-factor pheromone receptor activity"/>
    <property type="evidence" value="ECO:0007669"/>
    <property type="project" value="InterPro"/>
</dbReference>
<dbReference type="EMBL" id="JADOXO010000521">
    <property type="protein sequence ID" value="KAF9803217.1"/>
    <property type="molecule type" value="Genomic_DNA"/>
</dbReference>
<dbReference type="InterPro" id="IPR001499">
    <property type="entry name" value="GPCR_STE3"/>
</dbReference>